<dbReference type="AlphaFoldDB" id="A0A0V1FHA7"/>
<organism evidence="1 2">
    <name type="scientific">Trichinella pseudospiralis</name>
    <name type="common">Parasitic roundworm</name>
    <dbReference type="NCBI Taxonomy" id="6337"/>
    <lineage>
        <taxon>Eukaryota</taxon>
        <taxon>Metazoa</taxon>
        <taxon>Ecdysozoa</taxon>
        <taxon>Nematoda</taxon>
        <taxon>Enoplea</taxon>
        <taxon>Dorylaimia</taxon>
        <taxon>Trichinellida</taxon>
        <taxon>Trichinellidae</taxon>
        <taxon>Trichinella</taxon>
    </lineage>
</organism>
<dbReference type="EMBL" id="JYDT01000097">
    <property type="protein sequence ID" value="KRY85135.1"/>
    <property type="molecule type" value="Genomic_DNA"/>
</dbReference>
<dbReference type="Proteomes" id="UP000054995">
    <property type="component" value="Unassembled WGS sequence"/>
</dbReference>
<gene>
    <name evidence="1" type="ORF">T4D_307</name>
</gene>
<accession>A0A0V1FHA7</accession>
<sequence>MWQNLILFEPGSSIRYEVLYHEISVIAFARKGSLLIYQECNNLFTAAIMRAWWCQYQGLVESHNFII</sequence>
<protein>
    <submittedName>
        <fullName evidence="1">Uncharacterized protein</fullName>
    </submittedName>
</protein>
<evidence type="ECO:0000313" key="1">
    <source>
        <dbReference type="EMBL" id="KRY85135.1"/>
    </source>
</evidence>
<proteinExistence type="predicted"/>
<evidence type="ECO:0000313" key="2">
    <source>
        <dbReference type="Proteomes" id="UP000054995"/>
    </source>
</evidence>
<reference evidence="1 2" key="1">
    <citation type="submission" date="2015-01" db="EMBL/GenBank/DDBJ databases">
        <title>Evolution of Trichinella species and genotypes.</title>
        <authorList>
            <person name="Korhonen P.K."/>
            <person name="Edoardo P."/>
            <person name="Giuseppe L.R."/>
            <person name="Gasser R.B."/>
        </authorList>
    </citation>
    <scope>NUCLEOTIDE SEQUENCE [LARGE SCALE GENOMIC DNA]</scope>
    <source>
        <strain evidence="1">ISS470</strain>
    </source>
</reference>
<comment type="caution">
    <text evidence="1">The sequence shown here is derived from an EMBL/GenBank/DDBJ whole genome shotgun (WGS) entry which is preliminary data.</text>
</comment>
<keyword evidence="2" id="KW-1185">Reference proteome</keyword>
<name>A0A0V1FHA7_TRIPS</name>